<feature type="binding site" evidence="1">
    <location>
        <position position="41"/>
    </location>
    <ligand>
        <name>S-adenosyl-L-methionine</name>
        <dbReference type="ChEBI" id="CHEBI:59789"/>
    </ligand>
</feature>
<keyword evidence="1 3" id="KW-0489">Methyltransferase</keyword>
<dbReference type="AlphaFoldDB" id="A0A6A7Y793"/>
<dbReference type="HAMAP" id="MF_00934">
    <property type="entry name" value="23SrRNA_methyltr_J"/>
    <property type="match status" value="1"/>
</dbReference>
<comment type="catalytic activity">
    <reaction evidence="1">
        <text>adenosine(2030) in 23S rRNA + S-adenosyl-L-methionine = N(6)-methyladenosine(2030) in 23S rRNA + S-adenosyl-L-homocysteine + H(+)</text>
        <dbReference type="Rhea" id="RHEA:43736"/>
        <dbReference type="Rhea" id="RHEA-COMP:10668"/>
        <dbReference type="Rhea" id="RHEA-COMP:10669"/>
        <dbReference type="ChEBI" id="CHEBI:15378"/>
        <dbReference type="ChEBI" id="CHEBI:57856"/>
        <dbReference type="ChEBI" id="CHEBI:59789"/>
        <dbReference type="ChEBI" id="CHEBI:74411"/>
        <dbReference type="ChEBI" id="CHEBI:74449"/>
        <dbReference type="EC" id="2.1.1.266"/>
    </reaction>
</comment>
<dbReference type="Pfam" id="PF04378">
    <property type="entry name" value="RsmJ"/>
    <property type="match status" value="1"/>
</dbReference>
<comment type="similarity">
    <text evidence="1">Belongs to the RlmJ family.</text>
</comment>
<organism evidence="3 4">
    <name type="scientific">Segnochrobactrum spirostomi</name>
    <dbReference type="NCBI Taxonomy" id="2608987"/>
    <lineage>
        <taxon>Bacteria</taxon>
        <taxon>Pseudomonadati</taxon>
        <taxon>Pseudomonadota</taxon>
        <taxon>Alphaproteobacteria</taxon>
        <taxon>Hyphomicrobiales</taxon>
        <taxon>Segnochrobactraceae</taxon>
        <taxon>Segnochrobactrum</taxon>
    </lineage>
</organism>
<keyword evidence="1" id="KW-0698">rRNA processing</keyword>
<feature type="binding site" evidence="1">
    <location>
        <position position="18"/>
    </location>
    <ligand>
        <name>S-adenosyl-L-methionine</name>
        <dbReference type="ChEBI" id="CHEBI:59789"/>
    </ligand>
</feature>
<feature type="binding site" evidence="1">
    <location>
        <position position="166"/>
    </location>
    <ligand>
        <name>S-adenosyl-L-methionine</name>
        <dbReference type="ChEBI" id="CHEBI:59789"/>
    </ligand>
</feature>
<feature type="binding site" evidence="1">
    <location>
        <position position="102"/>
    </location>
    <ligand>
        <name>S-adenosyl-L-methionine</name>
        <dbReference type="ChEBI" id="CHEBI:59789"/>
    </ligand>
</feature>
<dbReference type="GO" id="GO:0036307">
    <property type="term" value="F:23S rRNA (adenine(2030)-N(6))-methyltransferase activity"/>
    <property type="evidence" value="ECO:0007669"/>
    <property type="project" value="UniProtKB-UniRule"/>
</dbReference>
<evidence type="ECO:0000256" key="2">
    <source>
        <dbReference type="SAM" id="MobiDB-lite"/>
    </source>
</evidence>
<dbReference type="GO" id="GO:0005829">
    <property type="term" value="C:cytosol"/>
    <property type="evidence" value="ECO:0007669"/>
    <property type="project" value="TreeGrafter"/>
</dbReference>
<feature type="region of interest" description="Disordered" evidence="2">
    <location>
        <begin position="272"/>
        <end position="299"/>
    </location>
</feature>
<keyword evidence="4" id="KW-1185">Reference proteome</keyword>
<dbReference type="Gene3D" id="3.40.50.150">
    <property type="entry name" value="Vaccinia Virus protein VP39"/>
    <property type="match status" value="1"/>
</dbReference>
<feature type="active site" description="Proton acceptor" evidence="1">
    <location>
        <position position="166"/>
    </location>
</feature>
<feature type="binding site" evidence="1">
    <location>
        <begin position="145"/>
        <end position="146"/>
    </location>
    <ligand>
        <name>S-adenosyl-L-methionine</name>
        <dbReference type="ChEBI" id="CHEBI:59789"/>
    </ligand>
</feature>
<dbReference type="PANTHER" id="PTHR37426:SF1">
    <property type="entry name" value="RIBOSOMAL RNA LARGE SUBUNIT METHYLTRANSFERASE J"/>
    <property type="match status" value="1"/>
</dbReference>
<comment type="function">
    <text evidence="1">Specifically methylates the adenine in position 2030 of 23S rRNA.</text>
</comment>
<keyword evidence="1" id="KW-0949">S-adenosyl-L-methionine</keyword>
<protein>
    <recommendedName>
        <fullName evidence="1">Ribosomal RNA large subunit methyltransferase J</fullName>
        <ecNumber evidence="1">2.1.1.266</ecNumber>
    </recommendedName>
    <alternativeName>
        <fullName evidence="1">23S rRNA (adenine(2030)-N6)-methyltransferase</fullName>
    </alternativeName>
    <alternativeName>
        <fullName evidence="1">23S rRNA m6A2030 methyltransferase</fullName>
    </alternativeName>
</protein>
<evidence type="ECO:0000313" key="3">
    <source>
        <dbReference type="EMBL" id="MQT13399.1"/>
    </source>
</evidence>
<evidence type="ECO:0000313" key="4">
    <source>
        <dbReference type="Proteomes" id="UP000332515"/>
    </source>
</evidence>
<feature type="compositionally biased region" description="Low complexity" evidence="2">
    <location>
        <begin position="275"/>
        <end position="285"/>
    </location>
</feature>
<evidence type="ECO:0000256" key="1">
    <source>
        <dbReference type="HAMAP-Rule" id="MF_00934"/>
    </source>
</evidence>
<dbReference type="GO" id="GO:0003723">
    <property type="term" value="F:RNA binding"/>
    <property type="evidence" value="ECO:0007669"/>
    <property type="project" value="UniProtKB-UniRule"/>
</dbReference>
<dbReference type="EMBL" id="VWNA01000001">
    <property type="protein sequence ID" value="MQT13399.1"/>
    <property type="molecule type" value="Genomic_DNA"/>
</dbReference>
<name>A0A6A7Y793_9HYPH</name>
<proteinExistence type="inferred from homology"/>
<dbReference type="InterPro" id="IPR029063">
    <property type="entry name" value="SAM-dependent_MTases_sf"/>
</dbReference>
<dbReference type="PANTHER" id="PTHR37426">
    <property type="entry name" value="RIBOSOMAL RNA LARGE SUBUNIT METHYLTRANSFERASE J"/>
    <property type="match status" value="1"/>
</dbReference>
<gene>
    <name evidence="1" type="primary">rlmJ</name>
    <name evidence="3" type="ORF">F0357_12245</name>
</gene>
<sequence>MNYRHAFHAGNFGDVVKHAVLARILTYLARKDAPFRVIDTHAGIGLYDLSSDEAERTGEWRDGIGRVLEAERPAEIEDLLAPWLDVVAALNPDGTLLSYPGSPVLARRLLRRQDRLTAVELHPLDSQVLAHVFAGDRHAKVVELDGWLALGSFVPPKEGRGLVVVDPAFEVPGEMERLGDGLARALKRWPTGVYVGWYPIKSMGRVDAMHKSLLAAGATSLVAIDLWVRRVTEDGPLPGAGLVVINPPWTLADEMDRLMPWFSAILAQGEGPAGGSPASPSAEASYHGPARGPKRGASVARASLTVPRRSRMVSSIISGVVVMSVRRTLKAVSAAALLALSIVPASAADPALGEPAATSATQNAVPACDDTGIQQAVARRIARADKSYYGGIVIQSADRVVQTGYSVNQPSTYARRYCSAHVVLSNGSTDEAFYSISQNQGFVGVSWNVDVCLAGLDHYRVYDGACRDTKPAPSR</sequence>
<dbReference type="GO" id="GO:0070475">
    <property type="term" value="P:rRNA base methylation"/>
    <property type="evidence" value="ECO:0007669"/>
    <property type="project" value="UniProtKB-UniRule"/>
</dbReference>
<comment type="caution">
    <text evidence="3">The sequence shown here is derived from an EMBL/GenBank/DDBJ whole genome shotgun (WGS) entry which is preliminary data.</text>
</comment>
<keyword evidence="1" id="KW-0694">RNA-binding</keyword>
<keyword evidence="1 3" id="KW-0808">Transferase</keyword>
<dbReference type="InterPro" id="IPR007473">
    <property type="entry name" value="RlmJ"/>
</dbReference>
<comment type="subunit">
    <text evidence="1">Monomer.</text>
</comment>
<dbReference type="SUPFAM" id="SSF53335">
    <property type="entry name" value="S-adenosyl-L-methionine-dependent methyltransferases"/>
    <property type="match status" value="1"/>
</dbReference>
<dbReference type="EC" id="2.1.1.266" evidence="1"/>
<feature type="binding site" evidence="1">
    <location>
        <position position="120"/>
    </location>
    <ligand>
        <name>S-adenosyl-L-methionine</name>
        <dbReference type="ChEBI" id="CHEBI:59789"/>
    </ligand>
</feature>
<reference evidence="3 4" key="1">
    <citation type="submission" date="2019-09" db="EMBL/GenBank/DDBJ databases">
        <title>Segnochrobactrum spirostomi gen. nov., sp. nov., isolated from the ciliate Spirostomum cf. yagiui and description of a novel family, Segnochrobactraceae fam. nov. within the order Rhizobiales of the class Alphaproteobacteria.</title>
        <authorList>
            <person name="Akter S."/>
            <person name="Shazib S.U.A."/>
            <person name="Shin M.K."/>
        </authorList>
    </citation>
    <scope>NUCLEOTIDE SEQUENCE [LARGE SCALE GENOMIC DNA]</scope>
    <source>
        <strain evidence="3 4">Sp-1</strain>
    </source>
</reference>
<dbReference type="Proteomes" id="UP000332515">
    <property type="component" value="Unassembled WGS sequence"/>
</dbReference>
<feature type="site" description="Interaction with substrate rRNA" evidence="1">
    <location>
        <position position="3"/>
    </location>
</feature>
<accession>A0A6A7Y793</accession>